<evidence type="ECO:0000256" key="1">
    <source>
        <dbReference type="ARBA" id="ARBA00004477"/>
    </source>
</evidence>
<dbReference type="PANTHER" id="PTHR10408:SF9">
    <property type="entry name" value="STEROL O-ACYLTRANSFERASE 2-RELATED"/>
    <property type="match status" value="1"/>
</dbReference>
<comment type="similarity">
    <text evidence="2">Belongs to the membrane-bound acyltransferase family. Sterol o-acyltransferase subfamily.</text>
</comment>
<evidence type="ECO:0000256" key="6">
    <source>
        <dbReference type="ARBA" id="ARBA00022989"/>
    </source>
</evidence>
<protein>
    <recommendedName>
        <fullName evidence="14">O-acyltransferase</fullName>
    </recommendedName>
</protein>
<dbReference type="Pfam" id="PF03062">
    <property type="entry name" value="MBOAT"/>
    <property type="match status" value="1"/>
</dbReference>
<evidence type="ECO:0000313" key="13">
    <source>
        <dbReference type="Proteomes" id="UP000187209"/>
    </source>
</evidence>
<evidence type="ECO:0008006" key="14">
    <source>
        <dbReference type="Google" id="ProtNLM"/>
    </source>
</evidence>
<keyword evidence="6 10" id="KW-1133">Transmembrane helix</keyword>
<evidence type="ECO:0000256" key="9">
    <source>
        <dbReference type="PIRSR" id="PIRSR000439-1"/>
    </source>
</evidence>
<dbReference type="InterPro" id="IPR014371">
    <property type="entry name" value="Oat_ACAT_DAG_ARE"/>
</dbReference>
<evidence type="ECO:0000256" key="4">
    <source>
        <dbReference type="ARBA" id="ARBA00022692"/>
    </source>
</evidence>
<keyword evidence="8" id="KW-0012">Acyltransferase</keyword>
<evidence type="ECO:0000313" key="12">
    <source>
        <dbReference type="EMBL" id="OMJ78113.1"/>
    </source>
</evidence>
<proteinExistence type="inferred from homology"/>
<keyword evidence="3" id="KW-0808">Transferase</keyword>
<keyword evidence="5" id="KW-0256">Endoplasmic reticulum</keyword>
<evidence type="ECO:0000256" key="7">
    <source>
        <dbReference type="ARBA" id="ARBA00023136"/>
    </source>
</evidence>
<evidence type="ECO:0000256" key="10">
    <source>
        <dbReference type="SAM" id="Phobius"/>
    </source>
</evidence>
<feature type="transmembrane region" description="Helical" evidence="10">
    <location>
        <begin position="72"/>
        <end position="95"/>
    </location>
</feature>
<dbReference type="AlphaFoldDB" id="A0A1R2BK04"/>
<feature type="transmembrane region" description="Helical" evidence="10">
    <location>
        <begin position="242"/>
        <end position="261"/>
    </location>
</feature>
<dbReference type="EMBL" id="MPUH01000594">
    <property type="protein sequence ID" value="OMJ77086.1"/>
    <property type="molecule type" value="Genomic_DNA"/>
</dbReference>
<sequence>MNGKAKIPILYTTVQTSYFDICDNTAAIYKSDMRGFYIMYILISSTYVVISACSKYTEQGFTIESKFFKSMMIDGSLIICLWIGVFSYCWLAYLLQMLIINGLNNKLSLLFQHLTQSIVFIFVFALGFTRNWGFTQTLFSLLLALTHFMKMHSYTLTNRDLRESKSKVYPNNINIKNFLHYMIAPTLVYQIEYSSRPSFRKGYFIKKLILFTVQFWSLYNVISDCVLPVLTEIKELNYLEGFCRLIFPVLICYLMLFFILFEQILNMFAEIVKFGDREFYQDWWNSSSFEEFNRKWNRPVHLFLHKHIYLECVKRYGFSEHTAKAVTFVFSAACHEMVLASICRSIKPYLLGLMLIQIPLILLQRLLNRSLLGLYVFWGGMIAGLPLLLTLYTKYV</sequence>
<feature type="active site" evidence="9">
    <location>
        <position position="335"/>
    </location>
</feature>
<keyword evidence="4 10" id="KW-0812">Transmembrane</keyword>
<feature type="transmembrane region" description="Helical" evidence="10">
    <location>
        <begin position="107"/>
        <end position="126"/>
    </location>
</feature>
<feature type="transmembrane region" description="Helical" evidence="10">
    <location>
        <begin position="35"/>
        <end position="52"/>
    </location>
</feature>
<feature type="transmembrane region" description="Helical" evidence="10">
    <location>
        <begin position="204"/>
        <end position="222"/>
    </location>
</feature>
<feature type="transmembrane region" description="Helical" evidence="10">
    <location>
        <begin position="373"/>
        <end position="392"/>
    </location>
</feature>
<dbReference type="PANTHER" id="PTHR10408">
    <property type="entry name" value="STEROL O-ACYLTRANSFERASE"/>
    <property type="match status" value="1"/>
</dbReference>
<evidence type="ECO:0000256" key="3">
    <source>
        <dbReference type="ARBA" id="ARBA00022679"/>
    </source>
</evidence>
<evidence type="ECO:0000313" key="11">
    <source>
        <dbReference type="EMBL" id="OMJ77086.1"/>
    </source>
</evidence>
<evidence type="ECO:0000256" key="5">
    <source>
        <dbReference type="ARBA" id="ARBA00022824"/>
    </source>
</evidence>
<reference evidence="11 13" key="1">
    <citation type="submission" date="2016-11" db="EMBL/GenBank/DDBJ databases">
        <title>The macronuclear genome of Stentor coeruleus: a giant cell with tiny introns.</title>
        <authorList>
            <person name="Slabodnick M."/>
            <person name="Ruby J.G."/>
            <person name="Reiff S.B."/>
            <person name="Swart E.C."/>
            <person name="Gosai S."/>
            <person name="Prabakaran S."/>
            <person name="Witkowska E."/>
            <person name="Larue G.E."/>
            <person name="Fisher S."/>
            <person name="Freeman R.M."/>
            <person name="Gunawardena J."/>
            <person name="Chu W."/>
            <person name="Stover N.A."/>
            <person name="Gregory B.D."/>
            <person name="Nowacki M."/>
            <person name="Derisi J."/>
            <person name="Roy S.W."/>
            <person name="Marshall W.F."/>
            <person name="Sood P."/>
        </authorList>
    </citation>
    <scope>NUCLEOTIDE SEQUENCE [LARGE SCALE GENOMIC DNA]</scope>
    <source>
        <strain evidence="11">WM001</strain>
    </source>
</reference>
<dbReference type="GO" id="GO:0008374">
    <property type="term" value="F:O-acyltransferase activity"/>
    <property type="evidence" value="ECO:0007669"/>
    <property type="project" value="InterPro"/>
</dbReference>
<gene>
    <name evidence="12" type="ORF">SteCoe_22127</name>
    <name evidence="11" type="ORF">SteCoe_23400</name>
</gene>
<keyword evidence="7 10" id="KW-0472">Membrane</keyword>
<comment type="subcellular location">
    <subcellularLocation>
        <location evidence="1">Endoplasmic reticulum membrane</location>
        <topology evidence="1">Multi-pass membrane protein</topology>
    </subcellularLocation>
</comment>
<comment type="caution">
    <text evidence="11">The sequence shown here is derived from an EMBL/GenBank/DDBJ whole genome shotgun (WGS) entry which is preliminary data.</text>
</comment>
<dbReference type="Proteomes" id="UP000187209">
    <property type="component" value="Unassembled WGS sequence"/>
</dbReference>
<accession>A0A1R2BK04</accession>
<dbReference type="InterPro" id="IPR004299">
    <property type="entry name" value="MBOAT_fam"/>
</dbReference>
<keyword evidence="13" id="KW-1185">Reference proteome</keyword>
<evidence type="ECO:0000256" key="8">
    <source>
        <dbReference type="ARBA" id="ARBA00023315"/>
    </source>
</evidence>
<dbReference type="OrthoDB" id="311973at2759"/>
<dbReference type="PIRSF" id="PIRSF000439">
    <property type="entry name" value="Oat_ACAT_DAG_ARE"/>
    <property type="match status" value="1"/>
</dbReference>
<dbReference type="EMBL" id="MPUH01000538">
    <property type="protein sequence ID" value="OMJ78113.1"/>
    <property type="molecule type" value="Genomic_DNA"/>
</dbReference>
<feature type="transmembrane region" description="Helical" evidence="10">
    <location>
        <begin position="132"/>
        <end position="149"/>
    </location>
</feature>
<name>A0A1R2BK04_9CILI</name>
<dbReference type="GO" id="GO:0005789">
    <property type="term" value="C:endoplasmic reticulum membrane"/>
    <property type="evidence" value="ECO:0007669"/>
    <property type="project" value="UniProtKB-SubCell"/>
</dbReference>
<organism evidence="11 13">
    <name type="scientific">Stentor coeruleus</name>
    <dbReference type="NCBI Taxonomy" id="5963"/>
    <lineage>
        <taxon>Eukaryota</taxon>
        <taxon>Sar</taxon>
        <taxon>Alveolata</taxon>
        <taxon>Ciliophora</taxon>
        <taxon>Postciliodesmatophora</taxon>
        <taxon>Heterotrichea</taxon>
        <taxon>Heterotrichida</taxon>
        <taxon>Stentoridae</taxon>
        <taxon>Stentor</taxon>
    </lineage>
</organism>
<evidence type="ECO:0000256" key="2">
    <source>
        <dbReference type="ARBA" id="ARBA00009010"/>
    </source>
</evidence>